<dbReference type="GO" id="GO:0008270">
    <property type="term" value="F:zinc ion binding"/>
    <property type="evidence" value="ECO:0007669"/>
    <property type="project" value="InterPro"/>
</dbReference>
<dbReference type="EMBL" id="KN832973">
    <property type="protein sequence ID" value="KIM90384.1"/>
    <property type="molecule type" value="Genomic_DNA"/>
</dbReference>
<dbReference type="AlphaFoldDB" id="A0A0C3GFC3"/>
<dbReference type="CDD" id="cd00067">
    <property type="entry name" value="GAL4"/>
    <property type="match status" value="1"/>
</dbReference>
<dbReference type="InParanoid" id="A0A0C3GFC3"/>
<proteinExistence type="predicted"/>
<reference evidence="4" key="2">
    <citation type="submission" date="2015-01" db="EMBL/GenBank/DDBJ databases">
        <title>Evolutionary Origins and Diversification of the Mycorrhizal Mutualists.</title>
        <authorList>
            <consortium name="DOE Joint Genome Institute"/>
            <consortium name="Mycorrhizal Genomics Consortium"/>
            <person name="Kohler A."/>
            <person name="Kuo A."/>
            <person name="Nagy L.G."/>
            <person name="Floudas D."/>
            <person name="Copeland A."/>
            <person name="Barry K.W."/>
            <person name="Cichocki N."/>
            <person name="Veneault-Fourrey C."/>
            <person name="LaButti K."/>
            <person name="Lindquist E.A."/>
            <person name="Lipzen A."/>
            <person name="Lundell T."/>
            <person name="Morin E."/>
            <person name="Murat C."/>
            <person name="Riley R."/>
            <person name="Ohm R."/>
            <person name="Sun H."/>
            <person name="Tunlid A."/>
            <person name="Henrissat B."/>
            <person name="Grigoriev I.V."/>
            <person name="Hibbett D.S."/>
            <person name="Martin F."/>
        </authorList>
    </citation>
    <scope>NUCLEOTIDE SEQUENCE [LARGE SCALE GENOMIC DNA]</scope>
    <source>
        <strain evidence="4">F 1598</strain>
    </source>
</reference>
<dbReference type="Pfam" id="PF00172">
    <property type="entry name" value="Zn_clus"/>
    <property type="match status" value="2"/>
</dbReference>
<evidence type="ECO:0000313" key="3">
    <source>
        <dbReference type="EMBL" id="KIM90384.1"/>
    </source>
</evidence>
<sequence>MDSSAPFPTSDNSAVWPRRAVKACASCRRDKIRCDGDRPCSGCTKKGFTAEQCIDGCEHCRRARVRCEDGKPCLRCREMKLECVEESAGPPMRQDPSTTRVPARTQRLKANDRARLACQACRRDNKKTNGHVRAVSPEEKNAFM</sequence>
<dbReference type="PROSITE" id="PS50048">
    <property type="entry name" value="ZN2_CY6_FUNGAL_2"/>
    <property type="match status" value="2"/>
</dbReference>
<evidence type="ECO:0000259" key="2">
    <source>
        <dbReference type="PROSITE" id="PS50048"/>
    </source>
</evidence>
<dbReference type="Proteomes" id="UP000054166">
    <property type="component" value="Unassembled WGS sequence"/>
</dbReference>
<dbReference type="GO" id="GO:0000981">
    <property type="term" value="F:DNA-binding transcription factor activity, RNA polymerase II-specific"/>
    <property type="evidence" value="ECO:0007669"/>
    <property type="project" value="InterPro"/>
</dbReference>
<keyword evidence="4" id="KW-1185">Reference proteome</keyword>
<dbReference type="InterPro" id="IPR001138">
    <property type="entry name" value="Zn2Cys6_DnaBD"/>
</dbReference>
<organism evidence="3 4">
    <name type="scientific">Piloderma croceum (strain F 1598)</name>
    <dbReference type="NCBI Taxonomy" id="765440"/>
    <lineage>
        <taxon>Eukaryota</taxon>
        <taxon>Fungi</taxon>
        <taxon>Dikarya</taxon>
        <taxon>Basidiomycota</taxon>
        <taxon>Agaricomycotina</taxon>
        <taxon>Agaricomycetes</taxon>
        <taxon>Agaricomycetidae</taxon>
        <taxon>Atheliales</taxon>
        <taxon>Atheliaceae</taxon>
        <taxon>Piloderma</taxon>
    </lineage>
</organism>
<gene>
    <name evidence="3" type="ORF">PILCRDRAFT_181483</name>
</gene>
<evidence type="ECO:0000256" key="1">
    <source>
        <dbReference type="SAM" id="MobiDB-lite"/>
    </source>
</evidence>
<dbReference type="SUPFAM" id="SSF57701">
    <property type="entry name" value="Zn2/Cys6 DNA-binding domain"/>
    <property type="match status" value="2"/>
</dbReference>
<evidence type="ECO:0000313" key="4">
    <source>
        <dbReference type="Proteomes" id="UP000054166"/>
    </source>
</evidence>
<dbReference type="SMART" id="SM00066">
    <property type="entry name" value="GAL4"/>
    <property type="match status" value="2"/>
</dbReference>
<feature type="region of interest" description="Disordered" evidence="1">
    <location>
        <begin position="87"/>
        <end position="111"/>
    </location>
</feature>
<name>A0A0C3GFC3_PILCF</name>
<dbReference type="OrthoDB" id="2123952at2759"/>
<dbReference type="InterPro" id="IPR036864">
    <property type="entry name" value="Zn2-C6_fun-type_DNA-bd_sf"/>
</dbReference>
<protein>
    <recommendedName>
        <fullName evidence="2">Zn(2)-C6 fungal-type domain-containing protein</fullName>
    </recommendedName>
</protein>
<dbReference type="HOGENOM" id="CLU_1806481_0_0_1"/>
<accession>A0A0C3GFC3</accession>
<feature type="domain" description="Zn(2)-C6 fungal-type" evidence="2">
    <location>
        <begin position="56"/>
        <end position="85"/>
    </location>
</feature>
<reference evidence="3 4" key="1">
    <citation type="submission" date="2014-04" db="EMBL/GenBank/DDBJ databases">
        <authorList>
            <consortium name="DOE Joint Genome Institute"/>
            <person name="Kuo A."/>
            <person name="Tarkka M."/>
            <person name="Buscot F."/>
            <person name="Kohler A."/>
            <person name="Nagy L.G."/>
            <person name="Floudas D."/>
            <person name="Copeland A."/>
            <person name="Barry K.W."/>
            <person name="Cichocki N."/>
            <person name="Veneault-Fourrey C."/>
            <person name="LaButti K."/>
            <person name="Lindquist E.A."/>
            <person name="Lipzen A."/>
            <person name="Lundell T."/>
            <person name="Morin E."/>
            <person name="Murat C."/>
            <person name="Sun H."/>
            <person name="Tunlid A."/>
            <person name="Henrissat B."/>
            <person name="Grigoriev I.V."/>
            <person name="Hibbett D.S."/>
            <person name="Martin F."/>
            <person name="Nordberg H.P."/>
            <person name="Cantor M.N."/>
            <person name="Hua S.X."/>
        </authorList>
    </citation>
    <scope>NUCLEOTIDE SEQUENCE [LARGE SCALE GENOMIC DNA]</scope>
    <source>
        <strain evidence="3 4">F 1598</strain>
    </source>
</reference>
<feature type="domain" description="Zn(2)-C6 fungal-type" evidence="2">
    <location>
        <begin position="23"/>
        <end position="53"/>
    </location>
</feature>
<dbReference type="Gene3D" id="4.10.240.10">
    <property type="entry name" value="Zn(2)-C6 fungal-type DNA-binding domain"/>
    <property type="match status" value="2"/>
</dbReference>